<evidence type="ECO:0000256" key="1">
    <source>
        <dbReference type="SAM" id="MobiDB-lite"/>
    </source>
</evidence>
<feature type="compositionally biased region" description="Low complexity" evidence="1">
    <location>
        <begin position="45"/>
        <end position="56"/>
    </location>
</feature>
<organism evidence="3">
    <name type="scientific">Anopheles braziliensis</name>
    <dbReference type="NCBI Taxonomy" id="58242"/>
    <lineage>
        <taxon>Eukaryota</taxon>
        <taxon>Metazoa</taxon>
        <taxon>Ecdysozoa</taxon>
        <taxon>Arthropoda</taxon>
        <taxon>Hexapoda</taxon>
        <taxon>Insecta</taxon>
        <taxon>Pterygota</taxon>
        <taxon>Neoptera</taxon>
        <taxon>Endopterygota</taxon>
        <taxon>Diptera</taxon>
        <taxon>Nematocera</taxon>
        <taxon>Culicoidea</taxon>
        <taxon>Culicidae</taxon>
        <taxon>Anophelinae</taxon>
        <taxon>Anopheles</taxon>
    </lineage>
</organism>
<dbReference type="EMBL" id="GGFM01009749">
    <property type="protein sequence ID" value="MBW30500.1"/>
    <property type="molecule type" value="Transcribed_RNA"/>
</dbReference>
<evidence type="ECO:0000313" key="3">
    <source>
        <dbReference type="EMBL" id="MBW30500.1"/>
    </source>
</evidence>
<protein>
    <submittedName>
        <fullName evidence="3">Putative secreted peptide</fullName>
    </submittedName>
</protein>
<feature type="chain" id="PRO_5014875945" evidence="2">
    <location>
        <begin position="29"/>
        <end position="83"/>
    </location>
</feature>
<name>A0A2M3ZPX0_9DIPT</name>
<keyword evidence="2" id="KW-0732">Signal</keyword>
<dbReference type="AlphaFoldDB" id="A0A2M3ZPX0"/>
<accession>A0A2M3ZPX0</accession>
<evidence type="ECO:0000256" key="2">
    <source>
        <dbReference type="SAM" id="SignalP"/>
    </source>
</evidence>
<feature type="region of interest" description="Disordered" evidence="1">
    <location>
        <begin position="45"/>
        <end position="83"/>
    </location>
</feature>
<sequence>MAERTLQRPLIVSFLLIIILVEVRLAVSDNVGAALLRRFTTATTAHASASGRSSTHPSKVDNHLGHGAHIDVVGIEGRTGSTA</sequence>
<feature type="signal peptide" evidence="2">
    <location>
        <begin position="1"/>
        <end position="28"/>
    </location>
</feature>
<proteinExistence type="predicted"/>
<reference evidence="3" key="1">
    <citation type="submission" date="2018-01" db="EMBL/GenBank/DDBJ databases">
        <title>An insight into the sialome of Amazonian anophelines.</title>
        <authorList>
            <person name="Ribeiro J.M."/>
            <person name="Scarpassa V."/>
            <person name="Calvo E."/>
        </authorList>
    </citation>
    <scope>NUCLEOTIDE SEQUENCE</scope>
    <source>
        <tissue evidence="3">Salivary glands</tissue>
    </source>
</reference>